<evidence type="ECO:0000256" key="1">
    <source>
        <dbReference type="SAM" id="MobiDB-lite"/>
    </source>
</evidence>
<accession>A0A8R1EKG5</accession>
<protein>
    <recommendedName>
        <fullName evidence="2">POP1 C-terminal domain-containing protein</fullName>
    </recommendedName>
</protein>
<feature type="region of interest" description="Disordered" evidence="1">
    <location>
        <begin position="260"/>
        <end position="291"/>
    </location>
</feature>
<evidence type="ECO:0000313" key="4">
    <source>
        <dbReference type="Proteomes" id="UP000005237"/>
    </source>
</evidence>
<dbReference type="GO" id="GO:0005655">
    <property type="term" value="C:nucleolar ribonuclease P complex"/>
    <property type="evidence" value="ECO:0007669"/>
    <property type="project" value="InterPro"/>
</dbReference>
<feature type="compositionally biased region" description="Acidic residues" evidence="1">
    <location>
        <begin position="213"/>
        <end position="222"/>
    </location>
</feature>
<dbReference type="PANTHER" id="PTHR22731">
    <property type="entry name" value="RIBONUCLEASES P/MRP PROTEIN SUBUNIT POP1"/>
    <property type="match status" value="1"/>
</dbReference>
<proteinExistence type="predicted"/>
<feature type="domain" description="POP1 C-terminal" evidence="2">
    <location>
        <begin position="163"/>
        <end position="337"/>
    </location>
</feature>
<sequence>MLEIKVKKPEAEEKKSEMLSYCRAFNLHSQPNKFWNRQFRDEAAQKRMPDGEYQKLNAQKINGVTSTDAKIPITIIIRNEGLRALDGIDLLVPTPFAKDLWVALQRRGVRASGLRDEFAAHLESKTLFFRSMTWNQRREGCLRKALKNGTGVEEVTKEAAHGMLIPVKLEFVGRGRPKRFGMICLPAPDDLISIRRNRNKEIIQQPRGTSSEEPMEIQEEEAEPLKPLQGFVSLDAAASEKPISLKWLFEESSRLDDTISKRKRANRKKKESRKRRKLTFEQRKTDEQVEEAERHSSQYRFSADREIIGRLVAGEQSVLGGRGVALGYICADALPLISSNYHK</sequence>
<feature type="compositionally biased region" description="Basic and acidic residues" evidence="1">
    <location>
        <begin position="278"/>
        <end position="291"/>
    </location>
</feature>
<feature type="region of interest" description="Disordered" evidence="1">
    <location>
        <begin position="202"/>
        <end position="222"/>
    </location>
</feature>
<dbReference type="GO" id="GO:0001682">
    <property type="term" value="P:tRNA 5'-leader removal"/>
    <property type="evidence" value="ECO:0007669"/>
    <property type="project" value="InterPro"/>
</dbReference>
<reference evidence="4" key="1">
    <citation type="submission" date="2010-08" db="EMBL/GenBank/DDBJ databases">
        <authorList>
            <consortium name="Caenorhabditis japonica Sequencing Consortium"/>
            <person name="Wilson R.K."/>
        </authorList>
    </citation>
    <scope>NUCLEOTIDE SEQUENCE [LARGE SCALE GENOMIC DNA]</scope>
    <source>
        <strain evidence="4">DF5081</strain>
    </source>
</reference>
<dbReference type="Proteomes" id="UP000005237">
    <property type="component" value="Unassembled WGS sequence"/>
</dbReference>
<dbReference type="InterPro" id="IPR055079">
    <property type="entry name" value="POP1_C"/>
</dbReference>
<dbReference type="Pfam" id="PF22770">
    <property type="entry name" value="POP1_C"/>
    <property type="match status" value="1"/>
</dbReference>
<name>A0A8R1EKG5_CAEJA</name>
<keyword evidence="4" id="KW-1185">Reference proteome</keyword>
<organism evidence="3 4">
    <name type="scientific">Caenorhabditis japonica</name>
    <dbReference type="NCBI Taxonomy" id="281687"/>
    <lineage>
        <taxon>Eukaryota</taxon>
        <taxon>Metazoa</taxon>
        <taxon>Ecdysozoa</taxon>
        <taxon>Nematoda</taxon>
        <taxon>Chromadorea</taxon>
        <taxon>Rhabditida</taxon>
        <taxon>Rhabditina</taxon>
        <taxon>Rhabditomorpha</taxon>
        <taxon>Rhabditoidea</taxon>
        <taxon>Rhabditidae</taxon>
        <taxon>Peloderinae</taxon>
        <taxon>Caenorhabditis</taxon>
    </lineage>
</organism>
<dbReference type="EnsemblMetazoa" id="CJA36983.1">
    <property type="protein sequence ID" value="CJA36983.1"/>
    <property type="gene ID" value="WBGene00212830"/>
</dbReference>
<evidence type="ECO:0000259" key="2">
    <source>
        <dbReference type="Pfam" id="PF22770"/>
    </source>
</evidence>
<dbReference type="PANTHER" id="PTHR22731:SF3">
    <property type="entry name" value="RIBONUCLEASES P_MRP PROTEIN SUBUNIT POP1"/>
    <property type="match status" value="1"/>
</dbReference>
<reference evidence="3" key="2">
    <citation type="submission" date="2022-06" db="UniProtKB">
        <authorList>
            <consortium name="EnsemblMetazoa"/>
        </authorList>
    </citation>
    <scope>IDENTIFICATION</scope>
    <source>
        <strain evidence="3">DF5081</strain>
    </source>
</reference>
<evidence type="ECO:0000313" key="3">
    <source>
        <dbReference type="EnsemblMetazoa" id="CJA36983.1"/>
    </source>
</evidence>
<feature type="compositionally biased region" description="Basic residues" evidence="1">
    <location>
        <begin position="261"/>
        <end position="277"/>
    </location>
</feature>
<dbReference type="AlphaFoldDB" id="A0A8R1EKG5"/>
<dbReference type="InterPro" id="IPR039182">
    <property type="entry name" value="Pop1"/>
</dbReference>
<dbReference type="GO" id="GO:0000172">
    <property type="term" value="C:ribonuclease MRP complex"/>
    <property type="evidence" value="ECO:0007669"/>
    <property type="project" value="InterPro"/>
</dbReference>